<dbReference type="OrthoDB" id="1493084at2"/>
<protein>
    <recommendedName>
        <fullName evidence="2">Predicted pPIWI-associating nuclease domain-containing protein</fullName>
    </recommendedName>
</protein>
<evidence type="ECO:0000313" key="4">
    <source>
        <dbReference type="Proteomes" id="UP000198785"/>
    </source>
</evidence>
<feature type="domain" description="Predicted pPIWI-associating nuclease" evidence="2">
    <location>
        <begin position="162"/>
        <end position="291"/>
    </location>
</feature>
<reference evidence="3 4" key="1">
    <citation type="submission" date="2016-10" db="EMBL/GenBank/DDBJ databases">
        <authorList>
            <person name="de Groot N.N."/>
        </authorList>
    </citation>
    <scope>NUCLEOTIDE SEQUENCE [LARGE SCALE GENOMIC DNA]</scope>
    <source>
        <strain evidence="3 4">DSM 22789</strain>
    </source>
</reference>
<dbReference type="STRING" id="683125.SAMN05660206_106151"/>
<name>A0A1I6THC6_9SPHI</name>
<dbReference type="RefSeq" id="WP_093365657.1">
    <property type="nucleotide sequence ID" value="NZ_FOZZ01000006.1"/>
</dbReference>
<dbReference type="AlphaFoldDB" id="A0A1I6THC6"/>
<keyword evidence="4" id="KW-1185">Reference proteome</keyword>
<sequence>MAKRISTAKLSQAINKYNQAVRKYNSAVKKSVNDYNRLAQQHNTQVKRNIENYNRAVRKFNTDQRTRRQKLNHAISSFNSIKHSSNISTSYTNSVERLEKSYDNLNYYNESNQRNSNIFVDYPLQETQNSLELYNALNNPHHAEITPTESLQNSYIHEELTNISFDLGDRWKGALFSLNPSNPDASRHFCTSVREIFTLLLDIKAPDQMVLNRFPDCELYNSSPTRRTKIKYVLTENSIHSDELISFLDADINEILSLFRTLNDGTHGNSGKFNTTQLSLLKQRTEDALAYMIEL</sequence>
<dbReference type="EMBL" id="FOZZ01000006">
    <property type="protein sequence ID" value="SFS88593.1"/>
    <property type="molecule type" value="Genomic_DNA"/>
</dbReference>
<dbReference type="InterPro" id="IPR040556">
    <property type="entry name" value="pP_pnuc_1"/>
</dbReference>
<proteinExistence type="predicted"/>
<feature type="coiled-coil region" evidence="1">
    <location>
        <begin position="36"/>
        <end position="63"/>
    </location>
</feature>
<evidence type="ECO:0000256" key="1">
    <source>
        <dbReference type="SAM" id="Coils"/>
    </source>
</evidence>
<evidence type="ECO:0000313" key="3">
    <source>
        <dbReference type="EMBL" id="SFS88593.1"/>
    </source>
</evidence>
<evidence type="ECO:0000259" key="2">
    <source>
        <dbReference type="Pfam" id="PF18165"/>
    </source>
</evidence>
<keyword evidence="1" id="KW-0175">Coiled coil</keyword>
<organism evidence="3 4">
    <name type="scientific">Sphingobacterium wenxiniae</name>
    <dbReference type="NCBI Taxonomy" id="683125"/>
    <lineage>
        <taxon>Bacteria</taxon>
        <taxon>Pseudomonadati</taxon>
        <taxon>Bacteroidota</taxon>
        <taxon>Sphingobacteriia</taxon>
        <taxon>Sphingobacteriales</taxon>
        <taxon>Sphingobacteriaceae</taxon>
        <taxon>Sphingobacterium</taxon>
    </lineage>
</organism>
<dbReference type="Pfam" id="PF18165">
    <property type="entry name" value="pP_pnuc_1"/>
    <property type="match status" value="1"/>
</dbReference>
<accession>A0A1I6THC6</accession>
<gene>
    <name evidence="3" type="ORF">SAMN05660206_106151</name>
</gene>
<dbReference type="Proteomes" id="UP000198785">
    <property type="component" value="Unassembled WGS sequence"/>
</dbReference>